<dbReference type="FunCoup" id="A0A2P5EMC4">
    <property type="interactions" value="170"/>
</dbReference>
<dbReference type="Proteomes" id="UP000237000">
    <property type="component" value="Unassembled WGS sequence"/>
</dbReference>
<name>A0A2P5EMC4_TREOI</name>
<keyword evidence="5" id="KW-0540">Nuclease</keyword>
<comment type="similarity">
    <text evidence="1">Belongs to the SEN54 family.</text>
</comment>
<feature type="compositionally biased region" description="Basic and acidic residues" evidence="3">
    <location>
        <begin position="22"/>
        <end position="36"/>
    </location>
</feature>
<dbReference type="AlphaFoldDB" id="A0A2P5EMC4"/>
<organism evidence="5 6">
    <name type="scientific">Trema orientale</name>
    <name type="common">Charcoal tree</name>
    <name type="synonym">Celtis orientalis</name>
    <dbReference type="NCBI Taxonomy" id="63057"/>
    <lineage>
        <taxon>Eukaryota</taxon>
        <taxon>Viridiplantae</taxon>
        <taxon>Streptophyta</taxon>
        <taxon>Embryophyta</taxon>
        <taxon>Tracheophyta</taxon>
        <taxon>Spermatophyta</taxon>
        <taxon>Magnoliopsida</taxon>
        <taxon>eudicotyledons</taxon>
        <taxon>Gunneridae</taxon>
        <taxon>Pentapetalae</taxon>
        <taxon>rosids</taxon>
        <taxon>fabids</taxon>
        <taxon>Rosales</taxon>
        <taxon>Cannabaceae</taxon>
        <taxon>Trema</taxon>
    </lineage>
</organism>
<dbReference type="InParanoid" id="A0A2P5EMC4"/>
<dbReference type="OrthoDB" id="408683at2759"/>
<feature type="compositionally biased region" description="Acidic residues" evidence="3">
    <location>
        <begin position="82"/>
        <end position="94"/>
    </location>
</feature>
<evidence type="ECO:0000313" key="6">
    <source>
        <dbReference type="Proteomes" id="UP000237000"/>
    </source>
</evidence>
<dbReference type="InterPro" id="IPR024336">
    <property type="entry name" value="tRNA_splic_suSen54_N"/>
</dbReference>
<dbReference type="PANTHER" id="PTHR21027:SF1">
    <property type="entry name" value="TRNA-SPLICING ENDONUCLEASE SUBUNIT SEN54"/>
    <property type="match status" value="1"/>
</dbReference>
<evidence type="ECO:0000256" key="2">
    <source>
        <dbReference type="ARBA" id="ARBA00022694"/>
    </source>
</evidence>
<feature type="region of interest" description="Disordered" evidence="3">
    <location>
        <begin position="1"/>
        <end position="48"/>
    </location>
</feature>
<dbReference type="GO" id="GO:0004519">
    <property type="term" value="F:endonuclease activity"/>
    <property type="evidence" value="ECO:0007669"/>
    <property type="project" value="UniProtKB-KW"/>
</dbReference>
<evidence type="ECO:0000259" key="4">
    <source>
        <dbReference type="Pfam" id="PF12928"/>
    </source>
</evidence>
<evidence type="ECO:0000256" key="1">
    <source>
        <dbReference type="ARBA" id="ARBA00005736"/>
    </source>
</evidence>
<feature type="region of interest" description="Disordered" evidence="3">
    <location>
        <begin position="65"/>
        <end position="97"/>
    </location>
</feature>
<evidence type="ECO:0000313" key="5">
    <source>
        <dbReference type="EMBL" id="PON86721.1"/>
    </source>
</evidence>
<comment type="caution">
    <text evidence="5">The sequence shown here is derived from an EMBL/GenBank/DDBJ whole genome shotgun (WGS) entry which is preliminary data.</text>
</comment>
<dbReference type="GO" id="GO:0000214">
    <property type="term" value="C:tRNA-intron endonuclease complex"/>
    <property type="evidence" value="ECO:0007669"/>
    <property type="project" value="TreeGrafter"/>
</dbReference>
<dbReference type="EMBL" id="JXTC01000128">
    <property type="protein sequence ID" value="PON86721.1"/>
    <property type="molecule type" value="Genomic_DNA"/>
</dbReference>
<proteinExistence type="inferred from homology"/>
<dbReference type="PANTHER" id="PTHR21027">
    <property type="entry name" value="TRNA-SPLICING ENDONUCLEASE SUBUNIT SEN54"/>
    <property type="match status" value="1"/>
</dbReference>
<dbReference type="GO" id="GO:0000379">
    <property type="term" value="P:tRNA-type intron splice site recognition and cleavage"/>
    <property type="evidence" value="ECO:0007669"/>
    <property type="project" value="TreeGrafter"/>
</dbReference>
<dbReference type="STRING" id="63057.A0A2P5EMC4"/>
<keyword evidence="5" id="KW-0255">Endonuclease</keyword>
<accession>A0A2P5EMC4</accession>
<sequence>MATERDISGPVPSGLDIGLRSVSEERKVASENDPRLTDSSSRSAGGLVGDTMSYSLLMEGAKREIYLGGEGEESDGERYSEDSDDEDEDEDEEYSYASVPVSKLQPRKVLSKGRWIKEMGMAEIEVQKGPIWRTTGIVRFGKIYSSIEEVLFLAELGAFHLTDDTGVSISMEEMYMKFSDEKNGCSWEHFQAYKQLKALGYIVRRHGIPWSLKSGNSNSESISPQSSLEENKVVLKSEDNISIVGMFSRMHINEVRPIFDVYLPNSKFRKSSPGDPSFVLCFTRVYPPSKATLEVLERQCGGVPLKFCHVEQGRVSFFSFDKVELPVLP</sequence>
<dbReference type="Pfam" id="PF12928">
    <property type="entry name" value="tRNA_int_end_N2"/>
    <property type="match status" value="1"/>
</dbReference>
<reference evidence="6" key="1">
    <citation type="submission" date="2016-06" db="EMBL/GenBank/DDBJ databases">
        <title>Parallel loss of symbiosis genes in relatives of nitrogen-fixing non-legume Parasponia.</title>
        <authorList>
            <person name="Van Velzen R."/>
            <person name="Holmer R."/>
            <person name="Bu F."/>
            <person name="Rutten L."/>
            <person name="Van Zeijl A."/>
            <person name="Liu W."/>
            <person name="Santuari L."/>
            <person name="Cao Q."/>
            <person name="Sharma T."/>
            <person name="Shen D."/>
            <person name="Roswanjaya Y."/>
            <person name="Wardhani T."/>
            <person name="Kalhor M.S."/>
            <person name="Jansen J."/>
            <person name="Van den Hoogen J."/>
            <person name="Gungor B."/>
            <person name="Hartog M."/>
            <person name="Hontelez J."/>
            <person name="Verver J."/>
            <person name="Yang W.-C."/>
            <person name="Schijlen E."/>
            <person name="Repin R."/>
            <person name="Schilthuizen M."/>
            <person name="Schranz E."/>
            <person name="Heidstra R."/>
            <person name="Miyata K."/>
            <person name="Fedorova E."/>
            <person name="Kohlen W."/>
            <person name="Bisseling T."/>
            <person name="Smit S."/>
            <person name="Geurts R."/>
        </authorList>
    </citation>
    <scope>NUCLEOTIDE SEQUENCE [LARGE SCALE GENOMIC DNA]</scope>
    <source>
        <strain evidence="6">cv. RG33-2</strain>
    </source>
</reference>
<evidence type="ECO:0000256" key="3">
    <source>
        <dbReference type="SAM" id="MobiDB-lite"/>
    </source>
</evidence>
<keyword evidence="2" id="KW-0819">tRNA processing</keyword>
<feature type="domain" description="tRNA-splicing endonuclease subunit Sen54 N-terminal" evidence="4">
    <location>
        <begin position="103"/>
        <end position="161"/>
    </location>
</feature>
<gene>
    <name evidence="5" type="ORF">TorRG33x02_175530</name>
</gene>
<dbReference type="InterPro" id="IPR024337">
    <property type="entry name" value="tRNA_splic_suSen54"/>
</dbReference>
<keyword evidence="6" id="KW-1185">Reference proteome</keyword>
<keyword evidence="5" id="KW-0378">Hydrolase</keyword>
<protein>
    <submittedName>
        <fullName evidence="5">tRNA-splicing endonuclease, subunit Sen</fullName>
    </submittedName>
</protein>